<dbReference type="InterPro" id="IPR006164">
    <property type="entry name" value="DNA_bd_Ku70/Ku80"/>
</dbReference>
<evidence type="ECO:0000259" key="4">
    <source>
        <dbReference type="SMART" id="SM00559"/>
    </source>
</evidence>
<dbReference type="HAMAP" id="MF_01875">
    <property type="entry name" value="Prokaryotic_Ku"/>
    <property type="match status" value="1"/>
</dbReference>
<evidence type="ECO:0000313" key="6">
    <source>
        <dbReference type="Proteomes" id="UP000800303"/>
    </source>
</evidence>
<dbReference type="SUPFAM" id="SSF100939">
    <property type="entry name" value="SPOC domain-like"/>
    <property type="match status" value="1"/>
</dbReference>
<accession>A0ABX0F0X3</accession>
<gene>
    <name evidence="2" type="primary">ku</name>
    <name evidence="5" type="ORF">GYN08_04820</name>
</gene>
<evidence type="ECO:0000256" key="2">
    <source>
        <dbReference type="HAMAP-Rule" id="MF_01875"/>
    </source>
</evidence>
<name>A0ABX0F0X3_9BACL</name>
<comment type="caution">
    <text evidence="5">The sequence shown here is derived from an EMBL/GenBank/DDBJ whole genome shotgun (WGS) entry which is preliminary data.</text>
</comment>
<dbReference type="Proteomes" id="UP000800303">
    <property type="component" value="Unassembled WGS sequence"/>
</dbReference>
<comment type="similarity">
    <text evidence="2">Belongs to the prokaryotic Ku family.</text>
</comment>
<feature type="domain" description="Ku" evidence="4">
    <location>
        <begin position="52"/>
        <end position="180"/>
    </location>
</feature>
<dbReference type="RefSeq" id="WP_166272886.1">
    <property type="nucleotide sequence ID" value="NZ_JAAFGS010000001.1"/>
</dbReference>
<comment type="function">
    <text evidence="2">With LigD forms a non-homologous end joining (NHEJ) DNA repair enzyme, which repairs dsDNA breaks with reduced fidelity. Binds linear dsDNA with 5'- and 3'- overhangs but not closed circular dsDNA nor ssDNA. Recruits and stimulates the ligase activity of LigD.</text>
</comment>
<organism evidence="5 6">
    <name type="scientific">Saccharibacillus alkalitolerans</name>
    <dbReference type="NCBI Taxonomy" id="2705290"/>
    <lineage>
        <taxon>Bacteria</taxon>
        <taxon>Bacillati</taxon>
        <taxon>Bacillota</taxon>
        <taxon>Bacilli</taxon>
        <taxon>Bacillales</taxon>
        <taxon>Paenibacillaceae</taxon>
        <taxon>Saccharibacillus</taxon>
    </lineage>
</organism>
<evidence type="ECO:0000256" key="3">
    <source>
        <dbReference type="SAM" id="MobiDB-lite"/>
    </source>
</evidence>
<keyword evidence="2" id="KW-0234">DNA repair</keyword>
<feature type="region of interest" description="Disordered" evidence="3">
    <location>
        <begin position="225"/>
        <end position="291"/>
    </location>
</feature>
<keyword evidence="1 2" id="KW-0238">DNA-binding</keyword>
<evidence type="ECO:0000256" key="1">
    <source>
        <dbReference type="ARBA" id="ARBA00023125"/>
    </source>
</evidence>
<dbReference type="PANTHER" id="PTHR41251:SF1">
    <property type="entry name" value="NON-HOMOLOGOUS END JOINING PROTEIN KU"/>
    <property type="match status" value="1"/>
</dbReference>
<dbReference type="InterPro" id="IPR016194">
    <property type="entry name" value="SPOC-like_C_dom_sf"/>
</dbReference>
<dbReference type="EMBL" id="JAAFGS010000001">
    <property type="protein sequence ID" value="NGZ74632.1"/>
    <property type="molecule type" value="Genomic_DNA"/>
</dbReference>
<comment type="subunit">
    <text evidence="2">Homodimer. Interacts with LigD.</text>
</comment>
<dbReference type="Pfam" id="PF02735">
    <property type="entry name" value="Ku"/>
    <property type="match status" value="1"/>
</dbReference>
<keyword evidence="6" id="KW-1185">Reference proteome</keyword>
<dbReference type="PIRSF" id="PIRSF006493">
    <property type="entry name" value="Prok_Ku"/>
    <property type="match status" value="1"/>
</dbReference>
<evidence type="ECO:0000313" key="5">
    <source>
        <dbReference type="EMBL" id="NGZ74632.1"/>
    </source>
</evidence>
<keyword evidence="2" id="KW-0233">DNA recombination</keyword>
<dbReference type="InterPro" id="IPR009187">
    <property type="entry name" value="Prok_Ku"/>
</dbReference>
<dbReference type="NCBIfam" id="TIGR02772">
    <property type="entry name" value="Ku_bact"/>
    <property type="match status" value="1"/>
</dbReference>
<sequence length="291" mass="32265">MNAVWKGVVGFGLVSVPVKMYSASHEHEVPLRLLHRDTLRPIRYIRTCEGCPDELGWDEIVRGYEYEEGQYVTFEKEELESLTADLTRDFRITEFVRMEEIDPLYLRKTYYLSPEEGGERAYALLARALEETDKAGLAVVTIRTKTRPALIRSLNGALSLTTMSYEEEIVPPAEIPGLSAVPEAGRAEVETAKLLIGQLTADFDPGQFEDQSYIRLTDAIRKKIDGGQPEAPKAQSQQQAPEDLLEALRGSLELFKPSLQTDRGGEGPSSGTRKSTGGKGSAQKKDRTGAD</sequence>
<dbReference type="Gene3D" id="2.40.290.10">
    <property type="match status" value="1"/>
</dbReference>
<proteinExistence type="inferred from homology"/>
<dbReference type="SMART" id="SM00559">
    <property type="entry name" value="Ku78"/>
    <property type="match status" value="1"/>
</dbReference>
<dbReference type="PANTHER" id="PTHR41251">
    <property type="entry name" value="NON-HOMOLOGOUS END JOINING PROTEIN KU"/>
    <property type="match status" value="1"/>
</dbReference>
<reference evidence="5 6" key="1">
    <citation type="submission" date="2020-01" db="EMBL/GenBank/DDBJ databases">
        <title>Polyphasic characterisation and genomic insights into a novel alkali tolerant bacterium VR-M41.</title>
        <authorList>
            <person name="Vemuluri V.R."/>
        </authorList>
    </citation>
    <scope>NUCLEOTIDE SEQUENCE [LARGE SCALE GENOMIC DNA]</scope>
    <source>
        <strain evidence="5 6">VR-M41</strain>
    </source>
</reference>
<keyword evidence="2" id="KW-0227">DNA damage</keyword>
<protein>
    <recommendedName>
        <fullName evidence="2">Non-homologous end joining protein Ku</fullName>
    </recommendedName>
</protein>